<dbReference type="PANTHER" id="PTHR37947">
    <property type="entry name" value="BLL2462 PROTEIN"/>
    <property type="match status" value="1"/>
</dbReference>
<evidence type="ECO:0000313" key="4">
    <source>
        <dbReference type="EMBL" id="TLS38243.1"/>
    </source>
</evidence>
<protein>
    <submittedName>
        <fullName evidence="4">VWA domain-containing protein</fullName>
    </submittedName>
</protein>
<dbReference type="AlphaFoldDB" id="A0A5R9FBH8"/>
<name>A0A5R9FBH8_9BACL</name>
<dbReference type="RefSeq" id="WP_138124631.1">
    <property type="nucleotide sequence ID" value="NZ_SWLG01000004.1"/>
</dbReference>
<feature type="transmembrane region" description="Helical" evidence="2">
    <location>
        <begin position="7"/>
        <end position="26"/>
    </location>
</feature>
<evidence type="ECO:0000256" key="1">
    <source>
        <dbReference type="SAM" id="MobiDB-lite"/>
    </source>
</evidence>
<keyword evidence="2" id="KW-0472">Membrane</keyword>
<comment type="caution">
    <text evidence="4">The sequence shown here is derived from an EMBL/GenBank/DDBJ whole genome shotgun (WGS) entry which is preliminary data.</text>
</comment>
<feature type="domain" description="VWFA" evidence="3">
    <location>
        <begin position="409"/>
        <end position="574"/>
    </location>
</feature>
<dbReference type="Pfam" id="PF13519">
    <property type="entry name" value="VWA_2"/>
    <property type="match status" value="1"/>
</dbReference>
<organism evidence="4 5">
    <name type="scientific">Exobacillus caeni</name>
    <dbReference type="NCBI Taxonomy" id="2574798"/>
    <lineage>
        <taxon>Bacteria</taxon>
        <taxon>Bacillati</taxon>
        <taxon>Bacillota</taxon>
        <taxon>Bacilli</taxon>
        <taxon>Bacillales</taxon>
        <taxon>Guptibacillaceae</taxon>
        <taxon>Exobacillus</taxon>
    </lineage>
</organism>
<dbReference type="Pfam" id="PF00092">
    <property type="entry name" value="VWA"/>
    <property type="match status" value="1"/>
</dbReference>
<dbReference type="OrthoDB" id="9781333at2"/>
<dbReference type="Gene3D" id="3.40.50.880">
    <property type="match status" value="2"/>
</dbReference>
<evidence type="ECO:0000256" key="2">
    <source>
        <dbReference type="SAM" id="Phobius"/>
    </source>
</evidence>
<feature type="compositionally biased region" description="Basic and acidic residues" evidence="1">
    <location>
        <begin position="849"/>
        <end position="858"/>
    </location>
</feature>
<evidence type="ECO:0000259" key="3">
    <source>
        <dbReference type="PROSITE" id="PS50234"/>
    </source>
</evidence>
<dbReference type="Proteomes" id="UP000308230">
    <property type="component" value="Unassembled WGS sequence"/>
</dbReference>
<dbReference type="PANTHER" id="PTHR37947:SF2">
    <property type="entry name" value="VON WILLEBRAND FACTOR TYPE A"/>
    <property type="match status" value="1"/>
</dbReference>
<gene>
    <name evidence="4" type="ORF">FCL54_06825</name>
</gene>
<keyword evidence="2" id="KW-1133">Transmembrane helix</keyword>
<dbReference type="SMART" id="SM00327">
    <property type="entry name" value="VWA"/>
    <property type="match status" value="2"/>
</dbReference>
<evidence type="ECO:0000313" key="5">
    <source>
        <dbReference type="Proteomes" id="UP000308230"/>
    </source>
</evidence>
<dbReference type="PROSITE" id="PS50234">
    <property type="entry name" value="VWFA"/>
    <property type="match status" value="1"/>
</dbReference>
<sequence length="939" mass="104296">MAFQFDNPYWLLLFLPGLVGIVLYALRIQRPINYEQRSLLGVRTFIVICLVTAIAGLQVMVPQQGVSTVFVVDRSDSVSKQENEMVLKLKEAVKSKQEDDQFAVIAAGKNAEVELSLQKETRAISGFHTIVEPGHTGLSNGLRLGGSLLSAGDRGRVVLLSDGNETTGNAVQQAGFLKQQGIRVDVLPVEPRYGEDVAVETAEISPSLYVGETASLTVIVKSNIEANSRIRVYEDNRIIGDQRVEVRKGSNEYAFEVNVEEPGFHQYRAEILSDKDTITENNETFTISEVKGTPRVLVVEGTGGEGANLTTALKSTEMQVETIQPELLPTNLAAYLQYKTIVFANVSATKVTQKQMDLIHSAVKDFGTGFIMTGGDNSFGLGGYFKTPIEKVLPVEMDLKGKKELPSLGMVIVLDRSGSMSGYKLQLAKEAAARSVELLRDKDTLGFIAFDDRPWQIIDTKPIANKKKAMGKVRSITAGGGTEIFTSLDLAYQQLKPLKLQRKHIILLTDGQSATNSDYLTTIENGKEDNITLSTVAIGSDADGILLEELAGAGGGRYYDVQDASTIPSILSRETVLTTRTYIENDPFYPKVIQGNEWQHHFAEGMPEMNAYVATTPKSRAETALVSGKEDPILTSWQYGLGRSIAWSSDLKGEWSGEWPSWDNWATFWNDLVTWTFPKYENQVYEIEKNIEGDQVKILIDSKGKSSLPLKATIVDNNGREQEPKVKATAPGKYEVDFTGSPGVYSVQLSEMSGDNVTSMFKTGIAVPYSDEYRIKPVNTQKLREIAEAGGGVVLSSPEQAFERNLANSYLVQSISHWLLFLAFALFFLDVAIRRFGFAPLSRFVDRKEQKLKEESTRQKQKSTAMQQLKHASKTRTKREKKPGDENSIENKPVQQKQRVTEKMTEQPVRKVSQKKKTSELSKEERMNRLLNAKNKRKL</sequence>
<dbReference type="CDD" id="cd00198">
    <property type="entry name" value="vWFA"/>
    <property type="match status" value="1"/>
</dbReference>
<dbReference type="InterPro" id="IPR002035">
    <property type="entry name" value="VWF_A"/>
</dbReference>
<reference evidence="4 5" key="1">
    <citation type="submission" date="2019-04" db="EMBL/GenBank/DDBJ databases">
        <title>Bacillus caeni sp. nov., a bacterium isolated from mangrove sediment.</title>
        <authorList>
            <person name="Huang H."/>
            <person name="Mo K."/>
            <person name="Hu Y."/>
        </authorList>
    </citation>
    <scope>NUCLEOTIDE SEQUENCE [LARGE SCALE GENOMIC DNA]</scope>
    <source>
        <strain evidence="4 5">HB172195</strain>
    </source>
</reference>
<feature type="region of interest" description="Disordered" evidence="1">
    <location>
        <begin position="849"/>
        <end position="939"/>
    </location>
</feature>
<dbReference type="SUPFAM" id="SSF53300">
    <property type="entry name" value="vWA-like"/>
    <property type="match status" value="2"/>
</dbReference>
<proteinExistence type="predicted"/>
<feature type="compositionally biased region" description="Basic and acidic residues" evidence="1">
    <location>
        <begin position="899"/>
        <end position="909"/>
    </location>
</feature>
<dbReference type="InterPro" id="IPR036465">
    <property type="entry name" value="vWFA_dom_sf"/>
</dbReference>
<dbReference type="Gene3D" id="3.40.50.410">
    <property type="entry name" value="von Willebrand factor, type A domain"/>
    <property type="match status" value="1"/>
</dbReference>
<feature type="compositionally biased region" description="Basic residues" evidence="1">
    <location>
        <begin position="871"/>
        <end position="881"/>
    </location>
</feature>
<dbReference type="EMBL" id="SWLG01000004">
    <property type="protein sequence ID" value="TLS38243.1"/>
    <property type="molecule type" value="Genomic_DNA"/>
</dbReference>
<keyword evidence="5" id="KW-1185">Reference proteome</keyword>
<dbReference type="InterPro" id="IPR029062">
    <property type="entry name" value="Class_I_gatase-like"/>
</dbReference>
<feature type="transmembrane region" description="Helical" evidence="2">
    <location>
        <begin position="815"/>
        <end position="833"/>
    </location>
</feature>
<keyword evidence="2" id="KW-0812">Transmembrane</keyword>
<dbReference type="SUPFAM" id="SSF52317">
    <property type="entry name" value="Class I glutamine amidotransferase-like"/>
    <property type="match status" value="1"/>
</dbReference>
<feature type="compositionally biased region" description="Basic and acidic residues" evidence="1">
    <location>
        <begin position="917"/>
        <end position="928"/>
    </location>
</feature>
<feature type="transmembrane region" description="Helical" evidence="2">
    <location>
        <begin position="38"/>
        <end position="61"/>
    </location>
</feature>
<accession>A0A5R9FBH8</accession>